<dbReference type="NCBIfam" id="TIGR02450">
    <property type="entry name" value="TIGR02450 family Trp-rich protein"/>
    <property type="match status" value="1"/>
</dbReference>
<evidence type="ECO:0000313" key="2">
    <source>
        <dbReference type="Proteomes" id="UP000001175"/>
    </source>
</evidence>
<reference evidence="1 2" key="1">
    <citation type="journal article" date="2007" name="Photosyn. Res.">
        <title>Complete nucleotide sequence of the freshwater unicellular cyanobacterium Synechococcus elongatus PCC 6301 chromosome: gene content and organization.</title>
        <authorList>
            <person name="Sugita C."/>
            <person name="Ogata K."/>
            <person name="Shikata M."/>
            <person name="Jikuya H."/>
            <person name="Takano J."/>
            <person name="Furumichi M."/>
            <person name="Kanehisa M."/>
            <person name="Omata T."/>
            <person name="Sugiura M."/>
            <person name="Sugita M."/>
        </authorList>
    </citation>
    <scope>NUCLEOTIDE SEQUENCE [LARGE SCALE GENOMIC DNA]</scope>
    <source>
        <strain evidence="2">ATCC 27144 / PCC 6301 / SAUG 1402/1</strain>
    </source>
</reference>
<sequence>MARKQRFPFLVGSQWTAQQQTLGWRHFRVVTRKNQGKLVFAELVAACDEQVRFWVNAEALRDRDLWQPGWQPLQAIAAAETAESD</sequence>
<accession>A0A0H3K4X8</accession>
<gene>
    <name evidence="1" type="ordered locus">syc2266_c</name>
</gene>
<proteinExistence type="predicted"/>
<dbReference type="RefSeq" id="WP_011244576.1">
    <property type="nucleotide sequence ID" value="NC_006576.1"/>
</dbReference>
<evidence type="ECO:0000313" key="1">
    <source>
        <dbReference type="EMBL" id="BAD80456.1"/>
    </source>
</evidence>
<dbReference type="KEGG" id="syc:syc2266_c"/>
<dbReference type="GeneID" id="72430699"/>
<dbReference type="Pfam" id="PF09493">
    <property type="entry name" value="DUF2389"/>
    <property type="match status" value="1"/>
</dbReference>
<organism evidence="1 2">
    <name type="scientific">Synechococcus sp. (strain ATCC 27144 / PCC 6301 / SAUG 1402/1)</name>
    <name type="common">Anacystis nidulans</name>
    <dbReference type="NCBI Taxonomy" id="269084"/>
    <lineage>
        <taxon>Bacteria</taxon>
        <taxon>Bacillati</taxon>
        <taxon>Cyanobacteriota</taxon>
        <taxon>Cyanophyceae</taxon>
        <taxon>Synechococcales</taxon>
        <taxon>Synechococcaceae</taxon>
        <taxon>Synechococcus</taxon>
    </lineage>
</organism>
<dbReference type="eggNOG" id="ENOG5032RS2">
    <property type="taxonomic scope" value="Bacteria"/>
</dbReference>
<dbReference type="InterPro" id="IPR012663">
    <property type="entry name" value="CHP02450_Tryp"/>
</dbReference>
<name>A0A0H3K4X8_SYNP6</name>
<dbReference type="Proteomes" id="UP000001175">
    <property type="component" value="Chromosome"/>
</dbReference>
<dbReference type="EMBL" id="AP008231">
    <property type="protein sequence ID" value="BAD80456.1"/>
    <property type="molecule type" value="Genomic_DNA"/>
</dbReference>
<evidence type="ECO:0008006" key="3">
    <source>
        <dbReference type="Google" id="ProtNLM"/>
    </source>
</evidence>
<dbReference type="AlphaFoldDB" id="A0A0H3K4X8"/>
<protein>
    <recommendedName>
        <fullName evidence="3">TIGR02450 family Trp-rich protein</fullName>
    </recommendedName>
</protein>